<feature type="compositionally biased region" description="Polar residues" evidence="14">
    <location>
        <begin position="987"/>
        <end position="1003"/>
    </location>
</feature>
<comment type="subcellular location">
    <subcellularLocation>
        <location evidence="1 12">Nucleus</location>
    </subcellularLocation>
</comment>
<evidence type="ECO:0000259" key="16">
    <source>
        <dbReference type="PROSITE" id="PS51194"/>
    </source>
</evidence>
<evidence type="ECO:0000256" key="3">
    <source>
        <dbReference type="ARBA" id="ARBA00019805"/>
    </source>
</evidence>
<evidence type="ECO:0000256" key="13">
    <source>
        <dbReference type="SAM" id="Coils"/>
    </source>
</evidence>
<feature type="compositionally biased region" description="Polar residues" evidence="14">
    <location>
        <begin position="2141"/>
        <end position="2151"/>
    </location>
</feature>
<gene>
    <name evidence="18" type="ORF">AYI69_g7031</name>
</gene>
<dbReference type="SMART" id="SM00490">
    <property type="entry name" value="HELICc"/>
    <property type="match status" value="1"/>
</dbReference>
<feature type="compositionally biased region" description="Polar residues" evidence="14">
    <location>
        <begin position="176"/>
        <end position="187"/>
    </location>
</feature>
<dbReference type="PANTHER" id="PTHR45685">
    <property type="entry name" value="HELICASE SRCAP-RELATED"/>
    <property type="match status" value="1"/>
</dbReference>
<comment type="function">
    <text evidence="12">ATPase component of the INO80 complex which remodels chromatin by shifting nucleosomes and is involved in DNA repair.</text>
</comment>
<protein>
    <recommendedName>
        <fullName evidence="3 12">Chromatin-remodeling ATPase INO80</fullName>
        <ecNumber evidence="12">3.6.4.-</ecNumber>
    </recommendedName>
</protein>
<feature type="region of interest" description="Disordered" evidence="14">
    <location>
        <begin position="398"/>
        <end position="423"/>
    </location>
</feature>
<evidence type="ECO:0000256" key="5">
    <source>
        <dbReference type="ARBA" id="ARBA00022763"/>
    </source>
</evidence>
<feature type="compositionally biased region" description="Basic and acidic residues" evidence="14">
    <location>
        <begin position="973"/>
        <end position="982"/>
    </location>
</feature>
<dbReference type="Gene3D" id="3.40.50.300">
    <property type="entry name" value="P-loop containing nucleotide triphosphate hydrolases"/>
    <property type="match status" value="1"/>
</dbReference>
<feature type="region of interest" description="Disordered" evidence="14">
    <location>
        <begin position="1"/>
        <end position="29"/>
    </location>
</feature>
<feature type="domain" description="Helicase ATP-binding" evidence="15">
    <location>
        <begin position="1368"/>
        <end position="1540"/>
    </location>
</feature>
<keyword evidence="18" id="KW-0347">Helicase</keyword>
<sequence>MDNDNNYYKGKDSYSSDFPTNTENQPDGDEYAYKIRNSAYNQIQASSPYRDSEYTDKYNEDEYHINEATPSIRQEQVVASKRSHLYYHDAHRNSNTNNYNNQSAELPSLNRIIQDENINSGYNYENNHKFSESENRRKLSDFDYISDSNDNLESRIRSTVRSDNINEYISSIHTPSLNSDLNPNNANYEDPFRTKSYEDSDHFRQNPKELRNVKSLLSNSPSSSKLINEASYDYSPINILDRNKNGSYSSLYSSDKIRARSVISENSPILRSNYYGDSGLRSLKNDISGEKPHAGARSHDNSSNSPHPKYRTPVPSSRNISNKMDQYSNDKNNPKTFYSPTSMRSNLIDIINQDDDALSTTSSQFRHSAVSTRSRDKSNSISSGNVKEVDYYNDEHYNSRSLSESFSNSRSDERYTSSSNLRNYPSKTEAVKSISNDSSIEEAALGLLGMNSSTSKTPKMASQNRVSISNLLSNTESSFSYSKSSASYDTAAVREDNQLLNGHNPVHSNINESQLANSSSYSISEPISSKTKLIKDEFFVNNKINNSKKADSGNLTVKKVSPHSSNYSYNSYKYPNSYYDNSAPASKSNISYISNSDAQIIDYGGKSRYHESSHDDDNTNLDDRDEASNDSNLYNHYEKTQIPISKHIENESTPKKIVIQSIKLQRSSAKKKSNFDPPSRLVNSKKPNKSLNREYDSINNNKAQLSMPEKLKREYLQLVKDSSRKNKHLKNRLNTNYPNDINDDIESSSSQSSDTSSRQTLLLKHKINNSLTKNSEAIANSSKYESDSFDEIFGLIPENSGFFDENDSESYKEYLYLRGKLAVQSYERRAKRKRQKYHRIFLNKFQKRLPKKFINDSRVLTPSNSCPSGSDSDSILHDYSEKNLAKFSKKRARHSVNESNQIISRVYSKLMSEDKTSNKSKQLTSLLFKDNPFPDNFYYNASGSTYKGSLNRKNIIPTDIKSSSRGFSTPRKSRNDKYRAEGFADSSPLSANNKPLSRENCSSFDGKDKKNGVFLRIGHLQRQIRNTSSGPETLKNPNSGTVLDTISSEKEGHTLKKNEQSSTHKKNSIESSNQGNSGVDGSSITLKKHSNNAKNISKQPVYDWIEIEVQRQKEEVRKKQEEISNWRANFKAIVFDGVPKAYKQYLLSVSSRQNNLKKVSLLCQREVKRSNGPSIIRGGPVTTLGDNRAPKEAITKARRSTRETLLFWKRHEKEEREARKKAEKEAQDKIRLEEEAREATRQSRKLNFLITQTELYSHFVGEKVKGNKGAALKATDSDAMEELDFADATDEAIHERASMHAQAAIALQLEKTKEFDADRPENLDVSDAVDSMNFQEPSTLGGGVETTQPRMMMCKLKEYQLKGLQWLANLYEQGINGILADEMGLGKTIQSISLMAYLAEVHGIWGPFMVVAPSSTLHNWQQEISRFTPDFKILPYWGTQKDRKILRKSFWNLKNLGRRESAFHILITSYQLVVIDEPVLNRVKWQYMVLDEAQAIKSSSSARWKSLLQFRCRNRLLLTGTPIQNSMQELWALLHFIMPSLFDSHEEFSEWFSRDIEAHAENNSMLNGHQLKRLHVILKPFMLRRIKKHVQHELGDKIEHLVPCHLTHRQAQMYSGLMRKVSISDLLARIQNTSLNNGESDESLMNLVMQFRKVCNHPELFERAEVESPFAFSNYSSSKINRPCSQSIFTPLKSPISYYMPRLIMEMVYSTEFNSTFKYRKLNDFKFVSTDLNIWQKNIIFSTSSISKGMSFLKMCTDLSLCLDSAYSLSTSFFEGVESRFNINNSLKTYFQLGIPGLDDSAFNRVLWNSSGLDFTMYNDKSTILGLNSFEVLSDILNTSFRIFNYSVSKAMSPAYKPSVVALVPELHCSDVSFTRSYDSFLLNHPLRNDLSFRKPTIKINNSLSIELLNSNNYFSLSKPFLNCGNSHIWTPSVDKLIRYSGKMAVLDELLVKLKAEDHRVLIYFQMTRMIDLMEEYLAYRQYSYLRLDGSSKISDRRNMVMDWQTRPEIFIFLLSTRAGGLGINLTAADTVIFYDSDWNPTVDQQAMDRAHRLGQTKQVTVYRLITQGTIEGRILERASQKNSIHKIVIAGGDTNTSSSTDGSKNTLDGHTSLPTTSEGQINHSDFDKNKKGTLEDGGNNIDNETKTAASNKDKKSKSSSSQKKDEQDDDYAFAPTMMELKPNDIASLLLDETNGNDDKIWSDKLLSSRNEKYVSVITENSLINTIENTQLKLQDISSNCQSSLSTQVVTSSALTPNLISGSADHHFDAYYAAIELQNELNKNNSTQKSSKRIAGLQTPKNSKPKRQKKRTTAKQNFKTLSTSEAPNLAPDSGISIESEPKAEADK</sequence>
<feature type="compositionally biased region" description="Basic and acidic residues" evidence="14">
    <location>
        <begin position="190"/>
        <end position="200"/>
    </location>
</feature>
<feature type="region of interest" description="Disordered" evidence="14">
    <location>
        <begin position="2283"/>
        <end position="2347"/>
    </location>
</feature>
<keyword evidence="11" id="KW-0539">Nucleus</keyword>
<evidence type="ECO:0000256" key="1">
    <source>
        <dbReference type="ARBA" id="ARBA00004123"/>
    </source>
</evidence>
<dbReference type="CDD" id="cd18793">
    <property type="entry name" value="SF2_C_SNF"/>
    <property type="match status" value="1"/>
</dbReference>
<dbReference type="GO" id="GO:0003677">
    <property type="term" value="F:DNA binding"/>
    <property type="evidence" value="ECO:0007669"/>
    <property type="project" value="UniProtKB-UniRule"/>
</dbReference>
<dbReference type="GO" id="GO:0004386">
    <property type="term" value="F:helicase activity"/>
    <property type="evidence" value="ECO:0007669"/>
    <property type="project" value="UniProtKB-KW"/>
</dbReference>
<dbReference type="Pfam" id="PF13892">
    <property type="entry name" value="DBINO"/>
    <property type="match status" value="1"/>
</dbReference>
<dbReference type="InterPro" id="IPR027417">
    <property type="entry name" value="P-loop_NTPase"/>
</dbReference>
<dbReference type="InterPro" id="IPR020838">
    <property type="entry name" value="DBINO"/>
</dbReference>
<feature type="domain" description="Helicase C-terminal" evidence="16">
    <location>
        <begin position="1946"/>
        <end position="2096"/>
    </location>
</feature>
<evidence type="ECO:0000256" key="12">
    <source>
        <dbReference type="RuleBase" id="RU368001"/>
    </source>
</evidence>
<keyword evidence="7 12" id="KW-0067">ATP-binding</keyword>
<feature type="region of interest" description="Disordered" evidence="14">
    <location>
        <begin position="284"/>
        <end position="340"/>
    </location>
</feature>
<feature type="compositionally biased region" description="Polar residues" evidence="14">
    <location>
        <begin position="314"/>
        <end position="340"/>
    </location>
</feature>
<dbReference type="PROSITE" id="PS51413">
    <property type="entry name" value="DBINO"/>
    <property type="match status" value="1"/>
</dbReference>
<dbReference type="PROSITE" id="PS51192">
    <property type="entry name" value="HELICASE_ATP_BIND_1"/>
    <property type="match status" value="1"/>
</dbReference>
<dbReference type="InterPro" id="IPR050520">
    <property type="entry name" value="INO80/SWR1_helicase"/>
</dbReference>
<feature type="coiled-coil region" evidence="13">
    <location>
        <begin position="1102"/>
        <end position="1129"/>
    </location>
</feature>
<dbReference type="SUPFAM" id="SSF52540">
    <property type="entry name" value="P-loop containing nucleoside triphosphate hydrolases"/>
    <property type="match status" value="2"/>
</dbReference>
<keyword evidence="5 12" id="KW-0227">DNA damage</keyword>
<feature type="compositionally biased region" description="Polar residues" evidence="14">
    <location>
        <begin position="1023"/>
        <end position="1046"/>
    </location>
</feature>
<dbReference type="GO" id="GO:0006281">
    <property type="term" value="P:DNA repair"/>
    <property type="evidence" value="ECO:0007669"/>
    <property type="project" value="UniProtKB-UniRule"/>
</dbReference>
<comment type="similarity">
    <text evidence="2 12">Belongs to the SNF2/RAD54 helicase family.</text>
</comment>
<feature type="compositionally biased region" description="Polar residues" evidence="14">
    <location>
        <begin position="15"/>
        <end position="25"/>
    </location>
</feature>
<dbReference type="EC" id="3.6.4.-" evidence="12"/>
<dbReference type="PANTHER" id="PTHR45685:SF2">
    <property type="entry name" value="CHROMATIN-REMODELING ATPASE INO80"/>
    <property type="match status" value="1"/>
</dbReference>
<dbReference type="EMBL" id="LSSM01003286">
    <property type="protein sequence ID" value="OMJ18413.1"/>
    <property type="molecule type" value="Genomic_DNA"/>
</dbReference>
<dbReference type="GO" id="GO:0031011">
    <property type="term" value="C:Ino80 complex"/>
    <property type="evidence" value="ECO:0007669"/>
    <property type="project" value="UniProtKB-UniRule"/>
</dbReference>
<name>A0A1R1XUS6_9FUNG</name>
<dbReference type="FunFam" id="3.40.50.10810:FF:000006">
    <property type="entry name" value="Putative DNA helicase INO80"/>
    <property type="match status" value="1"/>
</dbReference>
<organism evidence="18 19">
    <name type="scientific">Smittium culicis</name>
    <dbReference type="NCBI Taxonomy" id="133412"/>
    <lineage>
        <taxon>Eukaryota</taxon>
        <taxon>Fungi</taxon>
        <taxon>Fungi incertae sedis</taxon>
        <taxon>Zoopagomycota</taxon>
        <taxon>Kickxellomycotina</taxon>
        <taxon>Harpellomycetes</taxon>
        <taxon>Harpellales</taxon>
        <taxon>Legeriomycetaceae</taxon>
        <taxon>Smittium</taxon>
    </lineage>
</organism>
<keyword evidence="4" id="KW-0547">Nucleotide-binding</keyword>
<feature type="region of interest" description="Disordered" evidence="14">
    <location>
        <begin position="2092"/>
        <end position="2169"/>
    </location>
</feature>
<feature type="compositionally biased region" description="Basic residues" evidence="14">
    <location>
        <begin position="2303"/>
        <end position="2313"/>
    </location>
</feature>
<keyword evidence="6 12" id="KW-0378">Hydrolase</keyword>
<evidence type="ECO:0000313" key="19">
    <source>
        <dbReference type="Proteomes" id="UP000187429"/>
    </source>
</evidence>
<dbReference type="GO" id="GO:0006338">
    <property type="term" value="P:chromatin remodeling"/>
    <property type="evidence" value="ECO:0007669"/>
    <property type="project" value="UniProtKB-UniRule"/>
</dbReference>
<evidence type="ECO:0000259" key="15">
    <source>
        <dbReference type="PROSITE" id="PS51192"/>
    </source>
</evidence>
<feature type="compositionally biased region" description="Basic and acidic residues" evidence="14">
    <location>
        <begin position="2125"/>
        <end position="2135"/>
    </location>
</feature>
<feature type="compositionally biased region" description="Polar residues" evidence="14">
    <location>
        <begin position="2314"/>
        <end position="2326"/>
    </location>
</feature>
<feature type="coiled-coil region" evidence="13">
    <location>
        <begin position="1215"/>
        <end position="1242"/>
    </location>
</feature>
<dbReference type="Pfam" id="PF00176">
    <property type="entry name" value="SNF2-rel_dom"/>
    <property type="match status" value="1"/>
</dbReference>
<evidence type="ECO:0000313" key="18">
    <source>
        <dbReference type="EMBL" id="OMJ18413.1"/>
    </source>
</evidence>
<feature type="region of interest" description="Disordered" evidence="14">
    <location>
        <begin position="607"/>
        <end position="633"/>
    </location>
</feature>
<comment type="catalytic activity">
    <reaction evidence="12">
        <text>ATP + H2O = ADP + phosphate + H(+)</text>
        <dbReference type="Rhea" id="RHEA:13065"/>
        <dbReference type="ChEBI" id="CHEBI:15377"/>
        <dbReference type="ChEBI" id="CHEBI:15378"/>
        <dbReference type="ChEBI" id="CHEBI:30616"/>
        <dbReference type="ChEBI" id="CHEBI:43474"/>
        <dbReference type="ChEBI" id="CHEBI:456216"/>
    </reaction>
</comment>
<dbReference type="GO" id="GO:0042393">
    <property type="term" value="F:histone binding"/>
    <property type="evidence" value="ECO:0007669"/>
    <property type="project" value="TreeGrafter"/>
</dbReference>
<feature type="region of interest" description="Disordered" evidence="14">
    <location>
        <begin position="176"/>
        <end position="200"/>
    </location>
</feature>
<evidence type="ECO:0000256" key="14">
    <source>
        <dbReference type="SAM" id="MobiDB-lite"/>
    </source>
</evidence>
<feature type="region of interest" description="Disordered" evidence="14">
    <location>
        <begin position="1022"/>
        <end position="1092"/>
    </location>
</feature>
<evidence type="ECO:0000256" key="7">
    <source>
        <dbReference type="ARBA" id="ARBA00022840"/>
    </source>
</evidence>
<keyword evidence="9" id="KW-0010">Activator</keyword>
<dbReference type="SMART" id="SM00487">
    <property type="entry name" value="DEXDc"/>
    <property type="match status" value="1"/>
</dbReference>
<feature type="region of interest" description="Disordered" evidence="14">
    <location>
        <begin position="362"/>
        <end position="385"/>
    </location>
</feature>
<keyword evidence="10 12" id="KW-0234">DNA repair</keyword>
<feature type="domain" description="DBINO" evidence="17">
    <location>
        <begin position="1141"/>
        <end position="1266"/>
    </location>
</feature>
<feature type="compositionally biased region" description="Low complexity" evidence="14">
    <location>
        <begin position="747"/>
        <end position="757"/>
    </location>
</feature>
<feature type="region of interest" description="Disordered" evidence="14">
    <location>
        <begin position="957"/>
        <end position="1005"/>
    </location>
</feature>
<dbReference type="OrthoDB" id="448448at2759"/>
<dbReference type="InterPro" id="IPR001650">
    <property type="entry name" value="Helicase_C-like"/>
</dbReference>
<evidence type="ECO:0000256" key="2">
    <source>
        <dbReference type="ARBA" id="ARBA00007025"/>
    </source>
</evidence>
<feature type="compositionally biased region" description="Basic and acidic residues" evidence="14">
    <location>
        <begin position="608"/>
        <end position="617"/>
    </location>
</feature>
<comment type="caution">
    <text evidence="18">The sequence shown here is derived from an EMBL/GenBank/DDBJ whole genome shotgun (WGS) entry which is preliminary data.</text>
</comment>
<keyword evidence="13" id="KW-0175">Coiled coil</keyword>
<feature type="region of interest" description="Disordered" evidence="14">
    <location>
        <begin position="664"/>
        <end position="709"/>
    </location>
</feature>
<dbReference type="PROSITE" id="PS51194">
    <property type="entry name" value="HELICASE_CTER"/>
    <property type="match status" value="1"/>
</dbReference>
<dbReference type="InterPro" id="IPR049730">
    <property type="entry name" value="SNF2/RAD54-like_C"/>
</dbReference>
<dbReference type="InterPro" id="IPR038718">
    <property type="entry name" value="SNF2-like_sf"/>
</dbReference>
<evidence type="ECO:0000256" key="8">
    <source>
        <dbReference type="ARBA" id="ARBA00023125"/>
    </source>
</evidence>
<dbReference type="Pfam" id="PF00271">
    <property type="entry name" value="Helicase_C"/>
    <property type="match status" value="1"/>
</dbReference>
<evidence type="ECO:0000256" key="9">
    <source>
        <dbReference type="ARBA" id="ARBA00023159"/>
    </source>
</evidence>
<reference evidence="19" key="1">
    <citation type="submission" date="2017-01" db="EMBL/GenBank/DDBJ databases">
        <authorList>
            <person name="Wang Y."/>
            <person name="White M."/>
            <person name="Kvist S."/>
            <person name="Moncalvo J.-M."/>
        </authorList>
    </citation>
    <scope>NUCLEOTIDE SEQUENCE [LARGE SCALE GENOMIC DNA]</scope>
    <source>
        <strain evidence="19">ID-206-W2</strain>
    </source>
</reference>
<comment type="domain">
    <text evidence="12">The DBINO region is involved in binding to DNA.</text>
</comment>
<dbReference type="InterPro" id="IPR014001">
    <property type="entry name" value="Helicase_ATP-bd"/>
</dbReference>
<keyword evidence="8 12" id="KW-0238">DNA-binding</keyword>
<dbReference type="Gene3D" id="3.40.50.10810">
    <property type="entry name" value="Tandem AAA-ATPase domain"/>
    <property type="match status" value="1"/>
</dbReference>
<feature type="region of interest" description="Disordered" evidence="14">
    <location>
        <begin position="722"/>
        <end position="759"/>
    </location>
</feature>
<feature type="compositionally biased region" description="Low complexity" evidence="14">
    <location>
        <begin position="399"/>
        <end position="409"/>
    </location>
</feature>
<dbReference type="GO" id="GO:0016887">
    <property type="term" value="F:ATP hydrolysis activity"/>
    <property type="evidence" value="ECO:0007669"/>
    <property type="project" value="TreeGrafter"/>
</dbReference>
<feature type="compositionally biased region" description="Polar residues" evidence="14">
    <location>
        <begin position="362"/>
        <end position="372"/>
    </location>
</feature>
<dbReference type="InterPro" id="IPR000330">
    <property type="entry name" value="SNF2_N"/>
</dbReference>
<proteinExistence type="inferred from homology"/>
<feature type="compositionally biased region" description="Basic and acidic residues" evidence="14">
    <location>
        <begin position="284"/>
        <end position="300"/>
    </location>
</feature>
<feature type="compositionally biased region" description="Low complexity" evidence="14">
    <location>
        <begin position="2092"/>
        <end position="2107"/>
    </location>
</feature>
<evidence type="ECO:0000256" key="11">
    <source>
        <dbReference type="ARBA" id="ARBA00023242"/>
    </source>
</evidence>
<feature type="compositionally biased region" description="Polar residues" evidence="14">
    <location>
        <begin position="2109"/>
        <end position="2124"/>
    </location>
</feature>
<keyword evidence="19" id="KW-1185">Reference proteome</keyword>
<feature type="compositionally biased region" description="Basic and acidic residues" evidence="14">
    <location>
        <begin position="1047"/>
        <end position="1059"/>
    </location>
</feature>
<comment type="subunit">
    <text evidence="12">Component of the INO80 chromatin-remodeling complex.</text>
</comment>
<evidence type="ECO:0000259" key="17">
    <source>
        <dbReference type="PROSITE" id="PS51413"/>
    </source>
</evidence>
<evidence type="ECO:0000256" key="6">
    <source>
        <dbReference type="ARBA" id="ARBA00022801"/>
    </source>
</evidence>
<evidence type="ECO:0000256" key="4">
    <source>
        <dbReference type="ARBA" id="ARBA00022741"/>
    </source>
</evidence>
<accession>A0A1R1XUS6</accession>
<feature type="compositionally biased region" description="Polar residues" evidence="14">
    <location>
        <begin position="1069"/>
        <end position="1085"/>
    </location>
</feature>
<dbReference type="GO" id="GO:0005524">
    <property type="term" value="F:ATP binding"/>
    <property type="evidence" value="ECO:0007669"/>
    <property type="project" value="UniProtKB-UniRule"/>
</dbReference>
<dbReference type="Proteomes" id="UP000187429">
    <property type="component" value="Unassembled WGS sequence"/>
</dbReference>
<evidence type="ECO:0000256" key="10">
    <source>
        <dbReference type="ARBA" id="ARBA00023204"/>
    </source>
</evidence>